<dbReference type="Proteomes" id="UP000789390">
    <property type="component" value="Unassembled WGS sequence"/>
</dbReference>
<evidence type="ECO:0008006" key="4">
    <source>
        <dbReference type="Google" id="ProtNLM"/>
    </source>
</evidence>
<name>A0A8J2RT86_9CRUS</name>
<keyword evidence="1" id="KW-0732">Signal</keyword>
<proteinExistence type="predicted"/>
<dbReference type="GO" id="GO:0008081">
    <property type="term" value="F:phosphoric diester hydrolase activity"/>
    <property type="evidence" value="ECO:0007669"/>
    <property type="project" value="InterPro"/>
</dbReference>
<feature type="signal peptide" evidence="1">
    <location>
        <begin position="1"/>
        <end position="25"/>
    </location>
</feature>
<dbReference type="GO" id="GO:0006629">
    <property type="term" value="P:lipid metabolic process"/>
    <property type="evidence" value="ECO:0007669"/>
    <property type="project" value="InterPro"/>
</dbReference>
<dbReference type="SUPFAM" id="SSF51695">
    <property type="entry name" value="PLC-like phosphodiesterases"/>
    <property type="match status" value="1"/>
</dbReference>
<protein>
    <recommendedName>
        <fullName evidence="4">PLD phosphodiesterase domain-containing protein</fullName>
    </recommendedName>
</protein>
<dbReference type="OrthoDB" id="1058301at2759"/>
<dbReference type="AlphaFoldDB" id="A0A8J2RT86"/>
<comment type="caution">
    <text evidence="2">The sequence shown here is derived from an EMBL/GenBank/DDBJ whole genome shotgun (WGS) entry which is preliminary data.</text>
</comment>
<evidence type="ECO:0000313" key="2">
    <source>
        <dbReference type="EMBL" id="CAH0107835.1"/>
    </source>
</evidence>
<dbReference type="EMBL" id="CAKKLH010000279">
    <property type="protein sequence ID" value="CAH0107835.1"/>
    <property type="molecule type" value="Genomic_DNA"/>
</dbReference>
<evidence type="ECO:0000256" key="1">
    <source>
        <dbReference type="SAM" id="SignalP"/>
    </source>
</evidence>
<sequence length="369" mass="39857">MFPGIPKVILLFLIQFTINIAAVSSRQISVVAHMVNSPEAIRWALDQGANGIEFDLNFSGETPSHFQHGTPCDCTCLFGASTTTSICKRDDVCKVSTSATVMTTFLGSSSENISSRLALIYVDSKISDMSSGNYIAAGANVVRLFNQNVMEKGFQGQILIGCPEIKHSDYLRGALQEAKKSKYADRYFYTIDGETGSAKEVWDTLSKLGTRNIAYSTGISICSPRTFHSATEFSVDKKAYAGVGIWTIDLESSMKDYIETGVDFILTNRPKIAAGVIGLSNIPSPGKALSFSFYWKCDCNYRGKGIFGGGGCKISKIAPPNYACKCSYKGFWTCGGVTVNCRNSSSQQCKLPNASKEACQLGGGDCDGY</sequence>
<reference evidence="2" key="1">
    <citation type="submission" date="2021-11" db="EMBL/GenBank/DDBJ databases">
        <authorList>
            <person name="Schell T."/>
        </authorList>
    </citation>
    <scope>NUCLEOTIDE SEQUENCE</scope>
    <source>
        <strain evidence="2">M5</strain>
    </source>
</reference>
<feature type="chain" id="PRO_5035257692" description="PLD phosphodiesterase domain-containing protein" evidence="1">
    <location>
        <begin position="26"/>
        <end position="369"/>
    </location>
</feature>
<dbReference type="InterPro" id="IPR017946">
    <property type="entry name" value="PLC-like_Pdiesterase_TIM-brl"/>
</dbReference>
<gene>
    <name evidence="2" type="ORF">DGAL_LOCUS11169</name>
</gene>
<accession>A0A8J2RT86</accession>
<dbReference type="Gene3D" id="3.20.20.190">
    <property type="entry name" value="Phosphatidylinositol (PI) phosphodiesterase"/>
    <property type="match status" value="1"/>
</dbReference>
<evidence type="ECO:0000313" key="3">
    <source>
        <dbReference type="Proteomes" id="UP000789390"/>
    </source>
</evidence>
<keyword evidence="3" id="KW-1185">Reference proteome</keyword>
<organism evidence="2 3">
    <name type="scientific">Daphnia galeata</name>
    <dbReference type="NCBI Taxonomy" id="27404"/>
    <lineage>
        <taxon>Eukaryota</taxon>
        <taxon>Metazoa</taxon>
        <taxon>Ecdysozoa</taxon>
        <taxon>Arthropoda</taxon>
        <taxon>Crustacea</taxon>
        <taxon>Branchiopoda</taxon>
        <taxon>Diplostraca</taxon>
        <taxon>Cladocera</taxon>
        <taxon>Anomopoda</taxon>
        <taxon>Daphniidae</taxon>
        <taxon>Daphnia</taxon>
    </lineage>
</organism>